<dbReference type="SUPFAM" id="SSF53062">
    <property type="entry name" value="PTS system fructose IIA component-like"/>
    <property type="match status" value="1"/>
</dbReference>
<dbReference type="PANTHER" id="PTHR32071">
    <property type="entry name" value="TRANSCRIPTIONAL REGULATORY PROTEIN"/>
    <property type="match status" value="1"/>
</dbReference>
<dbReference type="GO" id="GO:0016740">
    <property type="term" value="F:transferase activity"/>
    <property type="evidence" value="ECO:0007669"/>
    <property type="project" value="UniProtKB-KW"/>
</dbReference>
<dbReference type="SUPFAM" id="SSF52540">
    <property type="entry name" value="P-loop containing nucleoside triphosphate hydrolases"/>
    <property type="match status" value="1"/>
</dbReference>
<comment type="caution">
    <text evidence="6">The sequence shown here is derived from an EMBL/GenBank/DDBJ whole genome shotgun (WGS) entry which is preliminary data.</text>
</comment>
<dbReference type="GO" id="GO:0016020">
    <property type="term" value="C:membrane"/>
    <property type="evidence" value="ECO:0007669"/>
    <property type="project" value="InterPro"/>
</dbReference>
<dbReference type="PROSITE" id="PS00675">
    <property type="entry name" value="SIGMA54_INTERACT_1"/>
    <property type="match status" value="1"/>
</dbReference>
<evidence type="ECO:0000259" key="5">
    <source>
        <dbReference type="PROSITE" id="PS51096"/>
    </source>
</evidence>
<dbReference type="InterPro" id="IPR003593">
    <property type="entry name" value="AAA+_ATPase"/>
</dbReference>
<dbReference type="GO" id="GO:0009401">
    <property type="term" value="P:phosphoenolpyruvate-dependent sugar phosphotransferase system"/>
    <property type="evidence" value="ECO:0007669"/>
    <property type="project" value="InterPro"/>
</dbReference>
<name>A0AA41FHC4_9FIRM</name>
<dbReference type="PROSITE" id="PS51096">
    <property type="entry name" value="PTS_EIIA_TYPE_4"/>
    <property type="match status" value="1"/>
</dbReference>
<keyword evidence="3" id="KW-0067">ATP-binding</keyword>
<evidence type="ECO:0000313" key="6">
    <source>
        <dbReference type="EMBL" id="MBT9811545.1"/>
    </source>
</evidence>
<dbReference type="InterPro" id="IPR036662">
    <property type="entry name" value="PTS_EIIA_man-typ_sf"/>
</dbReference>
<dbReference type="EMBL" id="WQPS01000029">
    <property type="protein sequence ID" value="MBT9811545.1"/>
    <property type="molecule type" value="Genomic_DNA"/>
</dbReference>
<organism evidence="6 7">
    <name type="scientific">Enterocloster citroniae</name>
    <dbReference type="NCBI Taxonomy" id="358743"/>
    <lineage>
        <taxon>Bacteria</taxon>
        <taxon>Bacillati</taxon>
        <taxon>Bacillota</taxon>
        <taxon>Clostridia</taxon>
        <taxon>Lachnospirales</taxon>
        <taxon>Lachnospiraceae</taxon>
        <taxon>Enterocloster</taxon>
    </lineage>
</organism>
<evidence type="ECO:0000256" key="2">
    <source>
        <dbReference type="ARBA" id="ARBA00022741"/>
    </source>
</evidence>
<dbReference type="Pfam" id="PF03610">
    <property type="entry name" value="EIIA-man"/>
    <property type="match status" value="1"/>
</dbReference>
<accession>A0AA41FHC4</accession>
<feature type="domain" description="PTS EIIA type-4" evidence="5">
    <location>
        <begin position="530"/>
        <end position="673"/>
    </location>
</feature>
<dbReference type="PROSITE" id="PS50045">
    <property type="entry name" value="SIGMA54_INTERACT_4"/>
    <property type="match status" value="1"/>
</dbReference>
<dbReference type="GO" id="GO:0006355">
    <property type="term" value="P:regulation of DNA-templated transcription"/>
    <property type="evidence" value="ECO:0007669"/>
    <property type="project" value="InterPro"/>
</dbReference>
<dbReference type="InterPro" id="IPR002078">
    <property type="entry name" value="Sigma_54_int"/>
</dbReference>
<dbReference type="Proteomes" id="UP000708338">
    <property type="component" value="Unassembled WGS sequence"/>
</dbReference>
<dbReference type="GO" id="GO:0005524">
    <property type="term" value="F:ATP binding"/>
    <property type="evidence" value="ECO:0007669"/>
    <property type="project" value="UniProtKB-KW"/>
</dbReference>
<sequence>MAIKIVYDIYDHIAKSGRDCFSASQIADTFHISRSSASSYLNELYRMEKLSKTLGKPVLYHLPSEDGQESSNIFYATYGRDSIYAKPIELAMASVHYPDHGLPMLISGETGVGKTFFARLTYQYAVAAGVVKSGCPFVSFNCADYSNNPQLVSSVLFGHKKGAYTGAVSEQGGLVAEAEHGFLFLDEAHRLPSEVQEMLFGIIDSGTYRRLGESGNSCVSDVRLIFATTESPEDTFLKTFLRRIPVVIQMPSFKDFTLLQRLNMIDRVMSEEAAILNCPIYIHNSVIQILLKYPCRGNIGQLKNDIKIISARAYMRHVINGERDVCIDVDDVSEDMRRELLSIYKKGYRINQPDDYIKVGAYPGTDRESIKTSLYQMMDEEYNVQTLKETAPEEIQKILSGMIKCHLGMPEGTEAGDGSKAGKEVTPSQLINVMIEAFNIIRDSTAINITGQLSSELSVLLIELIENRFPESPEDLIGDRTGALDHEIWEAAEQIGGCFREAFGYQILGYQAIGKIYKILMRNQNKNQSGIAILILAKGRNRAKSIADEVNHIFGTSLVQWYEYEDECSSGENLDAVVKLIRHIASCKGILVLCDTVQWEIMSEEIKRHIRQLPIRFIHAITMPLVVEAVKLVSTSDMTLDSLYYRLNRSVSTFSRRPGKADQDQQETDKKILFTVCLTGYGSSEKITNMITRRFTFHNHIKIVSLDLDTLDELSIRMDEEAFKDDIICVVGTHSPFSMEVPFVSLEEIIFGNGMDRLTDLLELYGIYETGRQPERISGTIIHNFVRYLNSEMLSGYVEHVIRGLEQQFSLTLSKPQYVTLTLHLCCLVERELFLKPSYPDETLGISESICLKIRECFQEIQDVYKVEIHSYEIQVIYEILQDFSHVLGTDKLDL</sequence>
<dbReference type="InterPro" id="IPR025662">
    <property type="entry name" value="Sigma_54_int_dom_ATP-bd_1"/>
</dbReference>
<dbReference type="SMART" id="SM00382">
    <property type="entry name" value="AAA"/>
    <property type="match status" value="1"/>
</dbReference>
<dbReference type="CDD" id="cd00009">
    <property type="entry name" value="AAA"/>
    <property type="match status" value="1"/>
</dbReference>
<dbReference type="PANTHER" id="PTHR32071:SF38">
    <property type="entry name" value="PSP OPERON TRANSCRIPTIONAL ACTIVATOR"/>
    <property type="match status" value="1"/>
</dbReference>
<evidence type="ECO:0000256" key="1">
    <source>
        <dbReference type="ARBA" id="ARBA00022679"/>
    </source>
</evidence>
<reference evidence="6" key="1">
    <citation type="journal article" date="2021" name="Gut Microbes">
        <title>A synthetic consortium of 100 gut commensals modulates the composition and function in a colon model of the microbiome of elderly subjects.</title>
        <authorList>
            <person name="Perez M."/>
            <person name="Ntemiri A."/>
            <person name="Tan H."/>
            <person name="Harris H.M.B."/>
            <person name="Roager H.M."/>
            <person name="Ribiere C."/>
            <person name="O'Toole P.W."/>
        </authorList>
    </citation>
    <scope>NUCLEOTIDE SEQUENCE</scope>
    <source>
        <strain evidence="6">MCC335</strain>
    </source>
</reference>
<dbReference type="RefSeq" id="WP_117450866.1">
    <property type="nucleotide sequence ID" value="NZ_CABJDD010000004.1"/>
</dbReference>
<proteinExistence type="predicted"/>
<dbReference type="Gene3D" id="3.40.50.510">
    <property type="entry name" value="Phosphotransferase system, mannose-type IIA component"/>
    <property type="match status" value="1"/>
</dbReference>
<dbReference type="Pfam" id="PF00158">
    <property type="entry name" value="Sigma54_activat"/>
    <property type="match status" value="1"/>
</dbReference>
<dbReference type="InterPro" id="IPR027417">
    <property type="entry name" value="P-loop_NTPase"/>
</dbReference>
<evidence type="ECO:0000256" key="3">
    <source>
        <dbReference type="ARBA" id="ARBA00022840"/>
    </source>
</evidence>
<dbReference type="InterPro" id="IPR004701">
    <property type="entry name" value="PTS_EIIA_man-typ"/>
</dbReference>
<evidence type="ECO:0000259" key="4">
    <source>
        <dbReference type="PROSITE" id="PS50045"/>
    </source>
</evidence>
<gene>
    <name evidence="6" type="ORF">GPL26_18165</name>
</gene>
<dbReference type="AlphaFoldDB" id="A0AA41FHC4"/>
<dbReference type="Gene3D" id="3.40.50.300">
    <property type="entry name" value="P-loop containing nucleotide triphosphate hydrolases"/>
    <property type="match status" value="1"/>
</dbReference>
<evidence type="ECO:0000313" key="7">
    <source>
        <dbReference type="Proteomes" id="UP000708338"/>
    </source>
</evidence>
<feature type="domain" description="Sigma-54 factor interaction" evidence="4">
    <location>
        <begin position="77"/>
        <end position="311"/>
    </location>
</feature>
<protein>
    <submittedName>
        <fullName evidence="6">AAA family ATPase</fullName>
    </submittedName>
</protein>
<keyword evidence="2" id="KW-0547">Nucleotide-binding</keyword>
<keyword evidence="1" id="KW-0808">Transferase</keyword>